<dbReference type="Pfam" id="PF00067">
    <property type="entry name" value="p450"/>
    <property type="match status" value="1"/>
</dbReference>
<evidence type="ECO:0000313" key="3">
    <source>
        <dbReference type="Proteomes" id="UP001165190"/>
    </source>
</evidence>
<protein>
    <submittedName>
        <fullName evidence="2">Cytochrome P450, family 76, subfamily C, polypeptide 7</fullName>
    </submittedName>
</protein>
<dbReference type="Gene3D" id="1.10.630.10">
    <property type="entry name" value="Cytochrome P450"/>
    <property type="match status" value="1"/>
</dbReference>
<comment type="similarity">
    <text evidence="1">Belongs to the cytochrome P450 family.</text>
</comment>
<organism evidence="2 3">
    <name type="scientific">Hibiscus trionum</name>
    <name type="common">Flower of an hour</name>
    <dbReference type="NCBI Taxonomy" id="183268"/>
    <lineage>
        <taxon>Eukaryota</taxon>
        <taxon>Viridiplantae</taxon>
        <taxon>Streptophyta</taxon>
        <taxon>Embryophyta</taxon>
        <taxon>Tracheophyta</taxon>
        <taxon>Spermatophyta</taxon>
        <taxon>Magnoliopsida</taxon>
        <taxon>eudicotyledons</taxon>
        <taxon>Gunneridae</taxon>
        <taxon>Pentapetalae</taxon>
        <taxon>rosids</taxon>
        <taxon>malvids</taxon>
        <taxon>Malvales</taxon>
        <taxon>Malvaceae</taxon>
        <taxon>Malvoideae</taxon>
        <taxon>Hibiscus</taxon>
    </lineage>
</organism>
<dbReference type="PANTHER" id="PTHR47950">
    <property type="entry name" value="CYTOCHROME P450, FAMILY 76, SUBFAMILY C, POLYPEPTIDE 5-RELATED"/>
    <property type="match status" value="1"/>
</dbReference>
<evidence type="ECO:0000313" key="2">
    <source>
        <dbReference type="EMBL" id="GMI71715.1"/>
    </source>
</evidence>
<dbReference type="GO" id="GO:0020037">
    <property type="term" value="F:heme binding"/>
    <property type="evidence" value="ECO:0007669"/>
    <property type="project" value="InterPro"/>
</dbReference>
<dbReference type="GO" id="GO:0016705">
    <property type="term" value="F:oxidoreductase activity, acting on paired donors, with incorporation or reduction of molecular oxygen"/>
    <property type="evidence" value="ECO:0007669"/>
    <property type="project" value="InterPro"/>
</dbReference>
<dbReference type="InterPro" id="IPR036396">
    <property type="entry name" value="Cyt_P450_sf"/>
</dbReference>
<dbReference type="Proteomes" id="UP001165190">
    <property type="component" value="Unassembled WGS sequence"/>
</dbReference>
<dbReference type="AlphaFoldDB" id="A0A9W7H680"/>
<dbReference type="PANTHER" id="PTHR47950:SF48">
    <property type="entry name" value="CYTOCHROME P450 FAMILY PROTEIN, EXPRESSED"/>
    <property type="match status" value="1"/>
</dbReference>
<reference evidence="2" key="1">
    <citation type="submission" date="2023-05" db="EMBL/GenBank/DDBJ databases">
        <title>Genome and transcriptome analyses reveal genes involved in the formation of fine ridges on petal epidermal cells in Hibiscus trionum.</title>
        <authorList>
            <person name="Koshimizu S."/>
            <person name="Masuda S."/>
            <person name="Ishii T."/>
            <person name="Shirasu K."/>
            <person name="Hoshino A."/>
            <person name="Arita M."/>
        </authorList>
    </citation>
    <scope>NUCLEOTIDE SEQUENCE</scope>
    <source>
        <strain evidence="2">Hamamatsu line</strain>
    </source>
</reference>
<dbReference type="EMBL" id="BSYR01000010">
    <property type="protein sequence ID" value="GMI71715.1"/>
    <property type="molecule type" value="Genomic_DNA"/>
</dbReference>
<dbReference type="GO" id="GO:0004497">
    <property type="term" value="F:monooxygenase activity"/>
    <property type="evidence" value="ECO:0007669"/>
    <property type="project" value="InterPro"/>
</dbReference>
<dbReference type="InterPro" id="IPR001128">
    <property type="entry name" value="Cyt_P450"/>
</dbReference>
<sequence length="97" mass="11076">MGHRKKFKYLGAPEQFRTGEILGVWNGCQRQGFGGGRRIWPGLPLAIRMLHLMLRSLINCFDWEHEGGLSPDEINMEEKFGITVQMAEPLRLVPVLV</sequence>
<keyword evidence="3" id="KW-1185">Reference proteome</keyword>
<name>A0A9W7H680_HIBTR</name>
<comment type="caution">
    <text evidence="2">The sequence shown here is derived from an EMBL/GenBank/DDBJ whole genome shotgun (WGS) entry which is preliminary data.</text>
</comment>
<evidence type="ECO:0000256" key="1">
    <source>
        <dbReference type="ARBA" id="ARBA00010617"/>
    </source>
</evidence>
<accession>A0A9W7H680</accession>
<dbReference type="GO" id="GO:0005506">
    <property type="term" value="F:iron ion binding"/>
    <property type="evidence" value="ECO:0007669"/>
    <property type="project" value="InterPro"/>
</dbReference>
<proteinExistence type="inferred from homology"/>
<gene>
    <name evidence="2" type="ORF">HRI_000840800</name>
</gene>
<dbReference type="OrthoDB" id="6764281at2759"/>
<dbReference type="SUPFAM" id="SSF48264">
    <property type="entry name" value="Cytochrome P450"/>
    <property type="match status" value="1"/>
</dbReference>